<dbReference type="RefSeq" id="WP_085837781.1">
    <property type="nucleotide sequence ID" value="NZ_FWFS01000012.1"/>
</dbReference>
<evidence type="ECO:0000313" key="2">
    <source>
        <dbReference type="EMBL" id="SLN64768.1"/>
    </source>
</evidence>
<protein>
    <recommendedName>
        <fullName evidence="1">STAS domain-containing protein</fullName>
    </recommendedName>
</protein>
<proteinExistence type="predicted"/>
<dbReference type="InterPro" id="IPR036513">
    <property type="entry name" value="STAS_dom_sf"/>
</dbReference>
<dbReference type="OrthoDB" id="7875978at2"/>
<accession>A0A1Y5TIC5</accession>
<sequence>MSTTVTLDARLDYQSVEPLRDTLLAAGPAELVIDAAHVRHIGTLALQTILAVVKTRATNNQATRVREASDACVDQLGLFGFTPETLTQPEEWA</sequence>
<dbReference type="InterPro" id="IPR002645">
    <property type="entry name" value="STAS_dom"/>
</dbReference>
<reference evidence="2 3" key="1">
    <citation type="submission" date="2017-03" db="EMBL/GenBank/DDBJ databases">
        <authorList>
            <person name="Afonso C.L."/>
            <person name="Miller P.J."/>
            <person name="Scott M.A."/>
            <person name="Spackman E."/>
            <person name="Goraichik I."/>
            <person name="Dimitrov K.M."/>
            <person name="Suarez D.L."/>
            <person name="Swayne D.E."/>
        </authorList>
    </citation>
    <scope>NUCLEOTIDE SEQUENCE [LARGE SCALE GENOMIC DNA]</scope>
    <source>
        <strain evidence="2 3">CECT 8620</strain>
    </source>
</reference>
<dbReference type="PROSITE" id="PS50801">
    <property type="entry name" value="STAS"/>
    <property type="match status" value="1"/>
</dbReference>
<keyword evidence="3" id="KW-1185">Reference proteome</keyword>
<evidence type="ECO:0000259" key="1">
    <source>
        <dbReference type="PROSITE" id="PS50801"/>
    </source>
</evidence>
<feature type="domain" description="STAS" evidence="1">
    <location>
        <begin position="1"/>
        <end position="54"/>
    </location>
</feature>
<gene>
    <name evidence="2" type="ORF">AQS8620_02970</name>
</gene>
<name>A0A1Y5TIC5_9RHOB</name>
<dbReference type="InterPro" id="IPR058548">
    <property type="entry name" value="MlaB-like_STAS"/>
</dbReference>
<dbReference type="SUPFAM" id="SSF52091">
    <property type="entry name" value="SpoIIaa-like"/>
    <property type="match status" value="1"/>
</dbReference>
<dbReference type="EMBL" id="FWFS01000012">
    <property type="protein sequence ID" value="SLN64768.1"/>
    <property type="molecule type" value="Genomic_DNA"/>
</dbReference>
<dbReference type="Pfam" id="PF13466">
    <property type="entry name" value="STAS_2"/>
    <property type="match status" value="1"/>
</dbReference>
<evidence type="ECO:0000313" key="3">
    <source>
        <dbReference type="Proteomes" id="UP000193862"/>
    </source>
</evidence>
<dbReference type="Proteomes" id="UP000193862">
    <property type="component" value="Unassembled WGS sequence"/>
</dbReference>
<dbReference type="Gene3D" id="3.30.750.24">
    <property type="entry name" value="STAS domain"/>
    <property type="match status" value="1"/>
</dbReference>
<organism evidence="2 3">
    <name type="scientific">Aquimixticola soesokkakensis</name>
    <dbReference type="NCBI Taxonomy" id="1519096"/>
    <lineage>
        <taxon>Bacteria</taxon>
        <taxon>Pseudomonadati</taxon>
        <taxon>Pseudomonadota</taxon>
        <taxon>Alphaproteobacteria</taxon>
        <taxon>Rhodobacterales</taxon>
        <taxon>Paracoccaceae</taxon>
        <taxon>Aquimixticola</taxon>
    </lineage>
</organism>
<dbReference type="AlphaFoldDB" id="A0A1Y5TIC5"/>